<dbReference type="PANTHER" id="PTHR16950:SF16">
    <property type="entry name" value="ZINC TRANSPORTER ZIP13"/>
    <property type="match status" value="1"/>
</dbReference>
<evidence type="ECO:0000256" key="4">
    <source>
        <dbReference type="ARBA" id="ARBA00023136"/>
    </source>
</evidence>
<keyword evidence="2 5" id="KW-0812">Transmembrane</keyword>
<organism evidence="6">
    <name type="scientific">marine metagenome</name>
    <dbReference type="NCBI Taxonomy" id="408172"/>
    <lineage>
        <taxon>unclassified sequences</taxon>
        <taxon>metagenomes</taxon>
        <taxon>ecological metagenomes</taxon>
    </lineage>
</organism>
<evidence type="ECO:0000256" key="1">
    <source>
        <dbReference type="ARBA" id="ARBA00004141"/>
    </source>
</evidence>
<evidence type="ECO:0000256" key="2">
    <source>
        <dbReference type="ARBA" id="ARBA00022692"/>
    </source>
</evidence>
<proteinExistence type="predicted"/>
<feature type="transmembrane region" description="Helical" evidence="5">
    <location>
        <begin position="6"/>
        <end position="27"/>
    </location>
</feature>
<feature type="transmembrane region" description="Helical" evidence="5">
    <location>
        <begin position="165"/>
        <end position="186"/>
    </location>
</feature>
<feature type="non-terminal residue" evidence="6">
    <location>
        <position position="1"/>
    </location>
</feature>
<evidence type="ECO:0000313" key="6">
    <source>
        <dbReference type="EMBL" id="SVA25941.1"/>
    </source>
</evidence>
<name>A0A381UDV8_9ZZZZ</name>
<dbReference type="Pfam" id="PF02535">
    <property type="entry name" value="Zip"/>
    <property type="match status" value="1"/>
</dbReference>
<dbReference type="PANTHER" id="PTHR16950">
    <property type="entry name" value="ZINC TRANSPORTER SLC39A7 HISTIDINE-RICH MEMBRANE PROTEIN KE4"/>
    <property type="match status" value="1"/>
</dbReference>
<keyword evidence="4 5" id="KW-0472">Membrane</keyword>
<evidence type="ECO:0000256" key="5">
    <source>
        <dbReference type="SAM" id="Phobius"/>
    </source>
</evidence>
<feature type="transmembrane region" description="Helical" evidence="5">
    <location>
        <begin position="63"/>
        <end position="82"/>
    </location>
</feature>
<feature type="transmembrane region" description="Helical" evidence="5">
    <location>
        <begin position="34"/>
        <end position="57"/>
    </location>
</feature>
<reference evidence="6" key="1">
    <citation type="submission" date="2018-05" db="EMBL/GenBank/DDBJ databases">
        <authorList>
            <person name="Lanie J.A."/>
            <person name="Ng W.-L."/>
            <person name="Kazmierczak K.M."/>
            <person name="Andrzejewski T.M."/>
            <person name="Davidsen T.M."/>
            <person name="Wayne K.J."/>
            <person name="Tettelin H."/>
            <person name="Glass J.I."/>
            <person name="Rusch D."/>
            <person name="Podicherti R."/>
            <person name="Tsui H.-C.T."/>
            <person name="Winkler M.E."/>
        </authorList>
    </citation>
    <scope>NUCLEOTIDE SEQUENCE</scope>
</reference>
<dbReference type="InterPro" id="IPR003689">
    <property type="entry name" value="ZIP"/>
</dbReference>
<sequence length="242" mass="24708">VEFVAAVGLSLVGSGGGVLLASPLLLLRRETRLLLVPGLISYAVGTLLGVALLALVPEALETLQAPVALGALLAGILGFFMLEKLVVWRHCHTDDCDAHDTSATLILIGGGVHCFADGAIVGAAVLTSLPLGITTALAVAAHQVPQEVGDYAILLDAGYTRSRAFVLNALSASTSALGAIAVYGATNWTPGALPYVLAFAAGSFLYVAMSDLIPGLHRSAVDVGAVRQVMLIAAGIYTIVLL</sequence>
<evidence type="ECO:0000256" key="3">
    <source>
        <dbReference type="ARBA" id="ARBA00022989"/>
    </source>
</evidence>
<feature type="transmembrane region" description="Helical" evidence="5">
    <location>
        <begin position="192"/>
        <end position="209"/>
    </location>
</feature>
<gene>
    <name evidence="6" type="ORF">METZ01_LOCUS78795</name>
</gene>
<comment type="subcellular location">
    <subcellularLocation>
        <location evidence="1">Membrane</location>
        <topology evidence="1">Multi-pass membrane protein</topology>
    </subcellularLocation>
</comment>
<dbReference type="AlphaFoldDB" id="A0A381UDV8"/>
<keyword evidence="3 5" id="KW-1133">Transmembrane helix</keyword>
<protein>
    <recommendedName>
        <fullName evidence="7">ZIP zinc transporter</fullName>
    </recommendedName>
</protein>
<evidence type="ECO:0008006" key="7">
    <source>
        <dbReference type="Google" id="ProtNLM"/>
    </source>
</evidence>
<dbReference type="GO" id="GO:0046873">
    <property type="term" value="F:metal ion transmembrane transporter activity"/>
    <property type="evidence" value="ECO:0007669"/>
    <property type="project" value="InterPro"/>
</dbReference>
<feature type="transmembrane region" description="Helical" evidence="5">
    <location>
        <begin position="221"/>
        <end position="240"/>
    </location>
</feature>
<dbReference type="GO" id="GO:0016020">
    <property type="term" value="C:membrane"/>
    <property type="evidence" value="ECO:0007669"/>
    <property type="project" value="UniProtKB-SubCell"/>
</dbReference>
<dbReference type="EMBL" id="UINC01006175">
    <property type="protein sequence ID" value="SVA25941.1"/>
    <property type="molecule type" value="Genomic_DNA"/>
</dbReference>
<accession>A0A381UDV8</accession>